<dbReference type="InterPro" id="IPR014001">
    <property type="entry name" value="Helicase_ATP-bd"/>
</dbReference>
<keyword evidence="2" id="KW-0378">Hydrolase</keyword>
<proteinExistence type="predicted"/>
<feature type="domain" description="Helicase ATP-binding" evidence="1">
    <location>
        <begin position="1"/>
        <end position="76"/>
    </location>
</feature>
<dbReference type="RefSeq" id="WP_230681831.1">
    <property type="nucleotide sequence ID" value="NZ_WNHU01000920.1"/>
</dbReference>
<accession>A0A7X2XMQ3</accession>
<dbReference type="InterPro" id="IPR038718">
    <property type="entry name" value="SNF2-like_sf"/>
</dbReference>
<dbReference type="Proteomes" id="UP000467349">
    <property type="component" value="Unassembled WGS sequence"/>
</dbReference>
<comment type="caution">
    <text evidence="2">The sequence shown here is derived from an EMBL/GenBank/DDBJ whole genome shotgun (WGS) entry which is preliminary data.</text>
</comment>
<dbReference type="AlphaFoldDB" id="A0A7X2XMQ3"/>
<dbReference type="Gene3D" id="3.40.50.10810">
    <property type="entry name" value="Tandem AAA-ATPase domain"/>
    <property type="match status" value="1"/>
</dbReference>
<sequence>ALHKTADVYVINRENVHWIVEHYAKKWPFDMIVLDEASSFKSSSSQRFKSLRKTIPFTNRLVELTGTPSPNGLLDI</sequence>
<dbReference type="InterPro" id="IPR000330">
    <property type="entry name" value="SNF2_N"/>
</dbReference>
<dbReference type="InterPro" id="IPR027417">
    <property type="entry name" value="P-loop_NTPase"/>
</dbReference>
<organism evidence="2 3">
    <name type="scientific">Streptococcus pneumoniae</name>
    <dbReference type="NCBI Taxonomy" id="1313"/>
    <lineage>
        <taxon>Bacteria</taxon>
        <taxon>Bacillati</taxon>
        <taxon>Bacillota</taxon>
        <taxon>Bacilli</taxon>
        <taxon>Lactobacillales</taxon>
        <taxon>Streptococcaceae</taxon>
        <taxon>Streptococcus</taxon>
    </lineage>
</organism>
<feature type="non-terminal residue" evidence="2">
    <location>
        <position position="76"/>
    </location>
</feature>
<dbReference type="GO" id="GO:0005524">
    <property type="term" value="F:ATP binding"/>
    <property type="evidence" value="ECO:0007669"/>
    <property type="project" value="InterPro"/>
</dbReference>
<evidence type="ECO:0000313" key="3">
    <source>
        <dbReference type="Proteomes" id="UP000467349"/>
    </source>
</evidence>
<dbReference type="Pfam" id="PF00176">
    <property type="entry name" value="SNF2-rel_dom"/>
    <property type="match status" value="1"/>
</dbReference>
<keyword evidence="2" id="KW-0067">ATP-binding</keyword>
<protein>
    <submittedName>
        <fullName evidence="2">ATP-dependent helicase</fullName>
    </submittedName>
</protein>
<evidence type="ECO:0000259" key="1">
    <source>
        <dbReference type="PROSITE" id="PS51192"/>
    </source>
</evidence>
<dbReference type="SUPFAM" id="SSF52540">
    <property type="entry name" value="P-loop containing nucleoside triphosphate hydrolases"/>
    <property type="match status" value="1"/>
</dbReference>
<keyword evidence="2" id="KW-0547">Nucleotide-binding</keyword>
<keyword evidence="2" id="KW-0347">Helicase</keyword>
<evidence type="ECO:0000313" key="2">
    <source>
        <dbReference type="EMBL" id="MTV44825.1"/>
    </source>
</evidence>
<name>A0A7X2XMQ3_STREE</name>
<dbReference type="GO" id="GO:0004386">
    <property type="term" value="F:helicase activity"/>
    <property type="evidence" value="ECO:0007669"/>
    <property type="project" value="UniProtKB-KW"/>
</dbReference>
<reference evidence="2 3" key="1">
    <citation type="submission" date="2019-11" db="EMBL/GenBank/DDBJ databases">
        <title>Growth characteristics of pneumococcus vary with the chemical composition of the capsule and with environmental conditions.</title>
        <authorList>
            <person name="Tothpal A."/>
            <person name="Desobry K."/>
            <person name="Joshi S."/>
            <person name="Wyllie A.L."/>
            <person name="Weinberger D.M."/>
        </authorList>
    </citation>
    <scope>NUCLEOTIDE SEQUENCE [LARGE SCALE GENOMIC DNA]</scope>
    <source>
        <strain evidence="3">pnumococcus09N</strain>
    </source>
</reference>
<feature type="non-terminal residue" evidence="2">
    <location>
        <position position="1"/>
    </location>
</feature>
<gene>
    <name evidence="2" type="ORF">GM545_14960</name>
</gene>
<dbReference type="PROSITE" id="PS51192">
    <property type="entry name" value="HELICASE_ATP_BIND_1"/>
    <property type="match status" value="1"/>
</dbReference>
<dbReference type="EMBL" id="WNHU01000920">
    <property type="protein sequence ID" value="MTV44825.1"/>
    <property type="molecule type" value="Genomic_DNA"/>
</dbReference>